<dbReference type="Pfam" id="PF00534">
    <property type="entry name" value="Glycos_transf_1"/>
    <property type="match status" value="1"/>
</dbReference>
<protein>
    <recommendedName>
        <fullName evidence="7">Glycosyltransferase</fullName>
    </recommendedName>
</protein>
<evidence type="ECO:0000313" key="5">
    <source>
        <dbReference type="EMBL" id="GGK25932.1"/>
    </source>
</evidence>
<keyword evidence="1" id="KW-0328">Glycosyltransferase</keyword>
<feature type="domain" description="Glycosyl transferase family 1" evidence="3">
    <location>
        <begin position="311"/>
        <end position="472"/>
    </location>
</feature>
<evidence type="ECO:0000256" key="1">
    <source>
        <dbReference type="ARBA" id="ARBA00022676"/>
    </source>
</evidence>
<dbReference type="CDD" id="cd03801">
    <property type="entry name" value="GT4_PimA-like"/>
    <property type="match status" value="1"/>
</dbReference>
<evidence type="ECO:0000259" key="3">
    <source>
        <dbReference type="Pfam" id="PF00534"/>
    </source>
</evidence>
<dbReference type="Proteomes" id="UP000662200">
    <property type="component" value="Unassembled WGS sequence"/>
</dbReference>
<dbReference type="Pfam" id="PF13439">
    <property type="entry name" value="Glyco_transf_4"/>
    <property type="match status" value="1"/>
</dbReference>
<evidence type="ECO:0000256" key="2">
    <source>
        <dbReference type="ARBA" id="ARBA00022679"/>
    </source>
</evidence>
<organism evidence="5 6">
    <name type="scientific">Pilimelia terevasa</name>
    <dbReference type="NCBI Taxonomy" id="53372"/>
    <lineage>
        <taxon>Bacteria</taxon>
        <taxon>Bacillati</taxon>
        <taxon>Actinomycetota</taxon>
        <taxon>Actinomycetes</taxon>
        <taxon>Micromonosporales</taxon>
        <taxon>Micromonosporaceae</taxon>
        <taxon>Pilimelia</taxon>
    </lineage>
</organism>
<keyword evidence="2" id="KW-0808">Transferase</keyword>
<dbReference type="InterPro" id="IPR028098">
    <property type="entry name" value="Glyco_trans_4-like_N"/>
</dbReference>
<dbReference type="RefSeq" id="WP_229789469.1">
    <property type="nucleotide sequence ID" value="NZ_BMQC01000005.1"/>
</dbReference>
<dbReference type="EMBL" id="BMQC01000005">
    <property type="protein sequence ID" value="GGK25932.1"/>
    <property type="molecule type" value="Genomic_DNA"/>
</dbReference>
<reference evidence="5" key="1">
    <citation type="journal article" date="2014" name="Int. J. Syst. Evol. Microbiol.">
        <title>Complete genome sequence of Corynebacterium casei LMG S-19264T (=DSM 44701T), isolated from a smear-ripened cheese.</title>
        <authorList>
            <consortium name="US DOE Joint Genome Institute (JGI-PGF)"/>
            <person name="Walter F."/>
            <person name="Albersmeier A."/>
            <person name="Kalinowski J."/>
            <person name="Ruckert C."/>
        </authorList>
    </citation>
    <scope>NUCLEOTIDE SEQUENCE</scope>
    <source>
        <strain evidence="5">JCM 3091</strain>
    </source>
</reference>
<evidence type="ECO:0000313" key="6">
    <source>
        <dbReference type="Proteomes" id="UP000662200"/>
    </source>
</evidence>
<evidence type="ECO:0008006" key="7">
    <source>
        <dbReference type="Google" id="ProtNLM"/>
    </source>
</evidence>
<accession>A0A8J3BJ50</accession>
<keyword evidence="6" id="KW-1185">Reference proteome</keyword>
<name>A0A8J3BJ50_9ACTN</name>
<dbReference type="SUPFAM" id="SSF53756">
    <property type="entry name" value="UDP-Glycosyltransferase/glycogen phosphorylase"/>
    <property type="match status" value="1"/>
</dbReference>
<dbReference type="Gene3D" id="3.40.50.2000">
    <property type="entry name" value="Glycogen Phosphorylase B"/>
    <property type="match status" value="2"/>
</dbReference>
<evidence type="ECO:0000259" key="4">
    <source>
        <dbReference type="Pfam" id="PF13439"/>
    </source>
</evidence>
<feature type="domain" description="Glycosyltransferase subfamily 4-like N-terminal" evidence="4">
    <location>
        <begin position="191"/>
        <end position="294"/>
    </location>
</feature>
<gene>
    <name evidence="5" type="ORF">GCM10010124_18070</name>
</gene>
<proteinExistence type="predicted"/>
<dbReference type="InterPro" id="IPR001296">
    <property type="entry name" value="Glyco_trans_1"/>
</dbReference>
<dbReference type="GO" id="GO:0016757">
    <property type="term" value="F:glycosyltransferase activity"/>
    <property type="evidence" value="ECO:0007669"/>
    <property type="project" value="UniProtKB-KW"/>
</dbReference>
<reference evidence="5" key="2">
    <citation type="submission" date="2020-09" db="EMBL/GenBank/DDBJ databases">
        <authorList>
            <person name="Sun Q."/>
            <person name="Ohkuma M."/>
        </authorList>
    </citation>
    <scope>NUCLEOTIDE SEQUENCE</scope>
    <source>
        <strain evidence="5">JCM 3091</strain>
    </source>
</reference>
<dbReference type="PANTHER" id="PTHR12526:SF600">
    <property type="entry name" value="GLYCOSYL TRANSFERASE GROUP 1"/>
    <property type="match status" value="1"/>
</dbReference>
<dbReference type="PANTHER" id="PTHR12526">
    <property type="entry name" value="GLYCOSYLTRANSFERASE"/>
    <property type="match status" value="1"/>
</dbReference>
<sequence length="503" mass="56478">MNPTEETPTHRGRIVMLVHREIHNDSRVQKIAVSAAEAGWEVFLLGRAPRSSTRQLGGATVHMLRPATGVALPRHGLHRSWLRHPLAYPPNGIAGYRREWISSWEASINERRDVSRYAGGRPPAWLRAESLVHKVGRRWVRLRTNQLTAARQPRRHHGPIDRGYAALWRALAGSRSWRRLDPTLWEYELTFGPTIDRLKPDLIHAHDFRMLGVGARAAMRGRLKGRQVKLVWDAHEYLPGIRSWVDNVRWKQANMDHEREYARYADAVVTVSDTLAEMLRERHRLPRTPHVILNAPSTAEITADGTAPSLRAQCGLAADTPLVVYSGGAAEQRGLRTMVEAMPLLDDVHVAFVVNAPDSPFVTALREQAAALGVAGRLHVHPFVPHDQVVPFLSSADIGVIPIHHYPNHEIALITKFFEYSQARLPIVVSDVKTMAATVRESGQGEVFRAEDAADYARAVRAVLADPARYRAVYETDLLDSWTWEAQAKVLDSLYSQLLEPAS</sequence>
<dbReference type="AlphaFoldDB" id="A0A8J3BJ50"/>
<comment type="caution">
    <text evidence="5">The sequence shown here is derived from an EMBL/GenBank/DDBJ whole genome shotgun (WGS) entry which is preliminary data.</text>
</comment>